<evidence type="ECO:0000256" key="6">
    <source>
        <dbReference type="ARBA" id="ARBA00022723"/>
    </source>
</evidence>
<comment type="pathway">
    <text evidence="14">Cofactor biosynthesis; molybdopterin biosynthesis.</text>
</comment>
<evidence type="ECO:0000256" key="5">
    <source>
        <dbReference type="ARBA" id="ARBA00022695"/>
    </source>
</evidence>
<dbReference type="InterPro" id="IPR035985">
    <property type="entry name" value="Ubiquitin-activating_enz"/>
</dbReference>
<dbReference type="InterPro" id="IPR001763">
    <property type="entry name" value="Rhodanese-like_dom"/>
</dbReference>
<evidence type="ECO:0000256" key="10">
    <source>
        <dbReference type="ARBA" id="ARBA00022840"/>
    </source>
</evidence>
<dbReference type="OrthoDB" id="10261062at2759"/>
<dbReference type="CDD" id="cd00757">
    <property type="entry name" value="ThiF_MoeB_HesA_family"/>
    <property type="match status" value="1"/>
</dbReference>
<keyword evidence="3 14" id="KW-0808">Transferase</keyword>
<proteinExistence type="inferred from homology"/>
<reference evidence="17 18" key="1">
    <citation type="submission" date="2015-07" db="EMBL/GenBank/DDBJ databases">
        <title>The genome of the fungus Escovopsis weberi, a specialized disease agent of ant agriculture.</title>
        <authorList>
            <person name="de Man T.J."/>
            <person name="Stajich J.E."/>
            <person name="Kubicek C.P."/>
            <person name="Chenthamara K."/>
            <person name="Atanasova L."/>
            <person name="Druzhinina I.S."/>
            <person name="Birnbaum S."/>
            <person name="Barribeau S.M."/>
            <person name="Teiling C."/>
            <person name="Suen G."/>
            <person name="Currie C."/>
            <person name="Gerardo N.M."/>
        </authorList>
    </citation>
    <scope>NUCLEOTIDE SEQUENCE [LARGE SCALE GENOMIC DNA]</scope>
</reference>
<keyword evidence="7 14" id="KW-0547">Nucleotide-binding</keyword>
<dbReference type="EC" id="2.8.1.11" evidence="14"/>
<dbReference type="PROSITE" id="PS50206">
    <property type="entry name" value="RHODANESE_3"/>
    <property type="match status" value="1"/>
</dbReference>
<dbReference type="GO" id="GO:0006777">
    <property type="term" value="P:Mo-molybdopterin cofactor biosynthetic process"/>
    <property type="evidence" value="ECO:0007669"/>
    <property type="project" value="UniProtKB-UniRule"/>
</dbReference>
<dbReference type="GO" id="GO:0061605">
    <property type="term" value="F:molybdopterin-synthase adenylyltransferase activity"/>
    <property type="evidence" value="ECO:0007669"/>
    <property type="project" value="UniProtKB-EC"/>
</dbReference>
<organism evidence="17 18">
    <name type="scientific">Escovopsis weberi</name>
    <dbReference type="NCBI Taxonomy" id="150374"/>
    <lineage>
        <taxon>Eukaryota</taxon>
        <taxon>Fungi</taxon>
        <taxon>Dikarya</taxon>
        <taxon>Ascomycota</taxon>
        <taxon>Pezizomycotina</taxon>
        <taxon>Sordariomycetes</taxon>
        <taxon>Hypocreomycetidae</taxon>
        <taxon>Hypocreales</taxon>
        <taxon>Hypocreaceae</taxon>
        <taxon>Escovopsis</taxon>
    </lineage>
</organism>
<comment type="cofactor">
    <cofactor evidence="14">
        <name>Zn(2+)</name>
        <dbReference type="ChEBI" id="CHEBI:29105"/>
    </cofactor>
    <text evidence="14">Binds 1 zinc ion per subunit.</text>
</comment>
<dbReference type="GO" id="GO:0001403">
    <property type="term" value="P:invasive growth in response to glucose limitation"/>
    <property type="evidence" value="ECO:0007669"/>
    <property type="project" value="EnsemblFungi"/>
</dbReference>
<evidence type="ECO:0000256" key="3">
    <source>
        <dbReference type="ARBA" id="ARBA00022679"/>
    </source>
</evidence>
<evidence type="ECO:0000256" key="15">
    <source>
        <dbReference type="SAM" id="MobiDB-lite"/>
    </source>
</evidence>
<comment type="pathway">
    <text evidence="14">tRNA modification; 5-methoxycarbonylmethyl-2-thiouridine-tRNA biosynthesis.</text>
</comment>
<dbReference type="GO" id="GO:0005524">
    <property type="term" value="F:ATP binding"/>
    <property type="evidence" value="ECO:0007669"/>
    <property type="project" value="UniProtKB-KW"/>
</dbReference>
<dbReference type="InterPro" id="IPR028885">
    <property type="entry name" value="MOCS3/Uba4"/>
</dbReference>
<evidence type="ECO:0000256" key="1">
    <source>
        <dbReference type="ARBA" id="ARBA00004514"/>
    </source>
</evidence>
<feature type="binding site" evidence="14">
    <location>
        <begin position="125"/>
        <end position="129"/>
    </location>
    <ligand>
        <name>ATP</name>
        <dbReference type="ChEBI" id="CHEBI:30616"/>
    </ligand>
</feature>
<dbReference type="InterPro" id="IPR045886">
    <property type="entry name" value="ThiF/MoeB/HesA"/>
</dbReference>
<sequence length="488" mass="51695">MDRAALEREIARREAELAHLRARLAAVEGPADGAGEQHETKAAGEHDPKSEAEADWKWPLEKHHYERYSRQIIVPNFGLQGQRRINAARVLLVGAGGLGCPAAAYLAGAGVGLVGLVDGDHVEVSNLHRQVAHATGRVGMSKVESAIAYLRGLNPTITYRAHATHLDARNAEDIVAQYDLVLDCTDHPAARYLVSDACVLLGKPLISASALQTSGQLIVLNSPPGAGPCYRCVFPRPPPPESVVGCGEGGILGPVVGVMGVLQALEALKLIARGGLEAMEAQQPQTEPRAAGGTSKDPGPRASMLLLSGTADTMFRTVRVRGRRDDCLACAGGLTLDALRAGSLDYAQFCGVSRPVALLRPDERVSVHEYRALAAAAAAAAGDDRGTPPVLVDVRDKEHFDVCHVEGAINVPMGRFTSHREGGGDLLPADVPPDAPVYLICRVGNDSQIAARKLKDMGLDRDGARFIGDVEGGIKAWRDSIDPSLPFI</sequence>
<evidence type="ECO:0000256" key="9">
    <source>
        <dbReference type="ARBA" id="ARBA00022833"/>
    </source>
</evidence>
<evidence type="ECO:0000256" key="11">
    <source>
        <dbReference type="ARBA" id="ARBA00023150"/>
    </source>
</evidence>
<evidence type="ECO:0000256" key="8">
    <source>
        <dbReference type="ARBA" id="ARBA00022786"/>
    </source>
</evidence>
<dbReference type="Gene3D" id="3.40.50.720">
    <property type="entry name" value="NAD(P)-binding Rossmann-like Domain"/>
    <property type="match status" value="1"/>
</dbReference>
<gene>
    <name evidence="14" type="primary">uba4</name>
    <name evidence="14" type="synonym">cnxF</name>
    <name evidence="17" type="ORF">ESCO_004462</name>
</gene>
<keyword evidence="11 14" id="KW-0501">Molybdenum cofactor biosynthesis</keyword>
<dbReference type="GO" id="GO:0005829">
    <property type="term" value="C:cytosol"/>
    <property type="evidence" value="ECO:0007669"/>
    <property type="project" value="UniProtKB-SubCell"/>
</dbReference>
<feature type="active site" description="Glycyl thioester intermediate; for adenylyltransferase activity" evidence="14">
    <location>
        <position position="246"/>
    </location>
</feature>
<dbReference type="GO" id="GO:0061604">
    <property type="term" value="F:molybdopterin-synthase sulfurtransferase activity"/>
    <property type="evidence" value="ECO:0007669"/>
    <property type="project" value="UniProtKB-EC"/>
</dbReference>
<evidence type="ECO:0000256" key="13">
    <source>
        <dbReference type="ARBA" id="ARBA00043893"/>
    </source>
</evidence>
<dbReference type="UniPathway" id="UPA00988"/>
<dbReference type="EC" id="2.7.7.80" evidence="14"/>
<dbReference type="HAMAP" id="MF_03049">
    <property type="entry name" value="MOCS3_Uba4"/>
    <property type="match status" value="1"/>
</dbReference>
<evidence type="ECO:0000256" key="7">
    <source>
        <dbReference type="ARBA" id="ARBA00022741"/>
    </source>
</evidence>
<feature type="binding site" evidence="14">
    <location>
        <position position="97"/>
    </location>
    <ligand>
        <name>ATP</name>
        <dbReference type="ChEBI" id="CHEBI:30616"/>
    </ligand>
</feature>
<comment type="similarity">
    <text evidence="14">In the N-terminal section; belongs to the HesA/MoeB/ThiF family. UBA4 subfamily.</text>
</comment>
<dbReference type="GO" id="GO:0032447">
    <property type="term" value="P:protein urmylation"/>
    <property type="evidence" value="ECO:0007669"/>
    <property type="project" value="EnsemblFungi"/>
</dbReference>
<comment type="function">
    <text evidence="14">Plays a central role in 2-thiolation of mcm(5)S(2)U at tRNA wobble positions of cytosolic tRNA(Lys), tRNA(Glu) and tRNA(Gln). Also essential during biosynthesis of the molybdenum cofactor. Acts by mediating the C-terminal thiocarboxylation of sulfur carriers urm1 and MOCS2A. Its N-terminus first activates urm1 and MOCS2A as acyl-adenylates (-COAMP), then the persulfide sulfur on the catalytic cysteine is transferred to urm1 and MOCS2A to form thiocarboxylation (-COSH) of their C-terminus. The reaction probably involves hydrogen sulfide that is generated from the persulfide intermediate and that acts as nucleophile towards urm1 and MOCS2A. Subsequently, a transient disulfide bond is formed. Does not use thiosulfate as sulfur donor; nfs1 probably acting as a sulfur donor for thiocarboxylation reactions.</text>
</comment>
<feature type="active site" description="Cysteine persulfide intermediate; for sulfurtransferase activity" evidence="14">
    <location>
        <position position="441"/>
    </location>
</feature>
<dbReference type="Pfam" id="PF00581">
    <property type="entry name" value="Rhodanese"/>
    <property type="match status" value="1"/>
</dbReference>
<feature type="binding site" evidence="14">
    <location>
        <position position="232"/>
    </location>
    <ligand>
        <name>Zn(2+)</name>
        <dbReference type="ChEBI" id="CHEBI:29105"/>
    </ligand>
</feature>
<dbReference type="GO" id="GO:2000220">
    <property type="term" value="P:regulation of pseudohyphal growth"/>
    <property type="evidence" value="ECO:0007669"/>
    <property type="project" value="EnsemblFungi"/>
</dbReference>
<dbReference type="PANTHER" id="PTHR10953:SF102">
    <property type="entry name" value="ADENYLYLTRANSFERASE AND SULFURTRANSFERASE MOCS3"/>
    <property type="match status" value="1"/>
</dbReference>
<keyword evidence="12 14" id="KW-0511">Multifunctional enzyme</keyword>
<dbReference type="SUPFAM" id="SSF69572">
    <property type="entry name" value="Activating enzymes of the ubiquitin-like proteins"/>
    <property type="match status" value="1"/>
</dbReference>
<evidence type="ECO:0000256" key="2">
    <source>
        <dbReference type="ARBA" id="ARBA00022490"/>
    </source>
</evidence>
<dbReference type="FunFam" id="3.40.50.720:FF:000033">
    <property type="entry name" value="Adenylyltransferase and sulfurtransferase MOCS3"/>
    <property type="match status" value="1"/>
</dbReference>
<feature type="binding site" evidence="14">
    <location>
        <position position="327"/>
    </location>
    <ligand>
        <name>Zn(2+)</name>
        <dbReference type="ChEBI" id="CHEBI:29105"/>
    </ligand>
</feature>
<dbReference type="InterPro" id="IPR000594">
    <property type="entry name" value="ThiF_NAD_FAD-bd"/>
</dbReference>
<keyword evidence="4 14" id="KW-0819">tRNA processing</keyword>
<dbReference type="GO" id="GO:0046872">
    <property type="term" value="F:metal ion binding"/>
    <property type="evidence" value="ECO:0007669"/>
    <property type="project" value="UniProtKB-KW"/>
</dbReference>
<keyword evidence="8" id="KW-0833">Ubl conjugation pathway</keyword>
<keyword evidence="18" id="KW-1185">Reference proteome</keyword>
<comment type="caution">
    <text evidence="17">The sequence shown here is derived from an EMBL/GenBank/DDBJ whole genome shotgun (WGS) entry which is preliminary data.</text>
</comment>
<comment type="catalytic activity">
    <reaction evidence="14">
        <text>[molybdopterin-synthase sulfur-carrier protein]-C-terminal Gly-Gly-AMP + S-sulfanyl-L-cysteinyl-[cysteine desulfurase] + AH2 = [molybdopterin-synthase sulfur-carrier protein]-C-terminal-Gly-aminoethanethioate + L-cysteinyl-[cysteine desulfurase] + A + AMP + 2 H(+)</text>
        <dbReference type="Rhea" id="RHEA:48612"/>
        <dbReference type="Rhea" id="RHEA-COMP:12157"/>
        <dbReference type="Rhea" id="RHEA-COMP:12158"/>
        <dbReference type="Rhea" id="RHEA-COMP:12159"/>
        <dbReference type="Rhea" id="RHEA-COMP:19907"/>
        <dbReference type="ChEBI" id="CHEBI:13193"/>
        <dbReference type="ChEBI" id="CHEBI:15378"/>
        <dbReference type="ChEBI" id="CHEBI:17499"/>
        <dbReference type="ChEBI" id="CHEBI:29950"/>
        <dbReference type="ChEBI" id="CHEBI:61963"/>
        <dbReference type="ChEBI" id="CHEBI:90618"/>
        <dbReference type="ChEBI" id="CHEBI:232372"/>
        <dbReference type="ChEBI" id="CHEBI:456215"/>
        <dbReference type="EC" id="2.8.1.11"/>
    </reaction>
</comment>
<evidence type="ECO:0000313" key="18">
    <source>
        <dbReference type="Proteomes" id="UP000053831"/>
    </source>
</evidence>
<dbReference type="GO" id="GO:0042802">
    <property type="term" value="F:identical protein binding"/>
    <property type="evidence" value="ECO:0007669"/>
    <property type="project" value="EnsemblFungi"/>
</dbReference>
<keyword evidence="6 14" id="KW-0479">Metal-binding</keyword>
<protein>
    <recommendedName>
        <fullName evidence="14">Adenylyltransferase and sulfurtransferase uba4</fullName>
    </recommendedName>
    <alternativeName>
        <fullName evidence="14">Common component for nitrate reductase and xanthine dehydrogenase protein F</fullName>
    </alternativeName>
    <alternativeName>
        <fullName evidence="14">Ubiquitin-like protein activator 4</fullName>
    </alternativeName>
    <domain>
        <recommendedName>
            <fullName evidence="14">Molybdopterin-synthase adenylyltransferase</fullName>
            <ecNumber evidence="14">2.7.7.80</ecNumber>
        </recommendedName>
        <alternativeName>
            <fullName evidence="14">Adenylyltransferase uba4</fullName>
        </alternativeName>
        <alternativeName>
            <fullName evidence="14">Sulfur carrier protein MOCS2A adenylyltransferase</fullName>
        </alternativeName>
    </domain>
    <domain>
        <recommendedName>
            <fullName evidence="14">Molybdopterin-synthase sulfurtransferase</fullName>
            <ecNumber evidence="14">2.8.1.11</ecNumber>
        </recommendedName>
        <alternativeName>
            <fullName evidence="14">Sulfurtransferase uba4</fullName>
        </alternativeName>
        <alternativeName>
            <fullName evidence="14">Sulfur carrier protein MOCS2A sulfurtransferase</fullName>
        </alternativeName>
    </domain>
</protein>
<dbReference type="GO" id="GO:0004792">
    <property type="term" value="F:thiosulfate-cyanide sulfurtransferase activity"/>
    <property type="evidence" value="ECO:0007669"/>
    <property type="project" value="EnsemblFungi"/>
</dbReference>
<feature type="region of interest" description="Disordered" evidence="15">
    <location>
        <begin position="280"/>
        <end position="301"/>
    </location>
</feature>
<dbReference type="AlphaFoldDB" id="A0A0M8N4X5"/>
<dbReference type="Pfam" id="PF00899">
    <property type="entry name" value="ThiF"/>
    <property type="match status" value="1"/>
</dbReference>
<evidence type="ECO:0000256" key="12">
    <source>
        <dbReference type="ARBA" id="ARBA00023268"/>
    </source>
</evidence>
<dbReference type="GO" id="GO:0007114">
    <property type="term" value="P:cell budding"/>
    <property type="evidence" value="ECO:0007669"/>
    <property type="project" value="EnsemblFungi"/>
</dbReference>
<dbReference type="Proteomes" id="UP000053831">
    <property type="component" value="Unassembled WGS sequence"/>
</dbReference>
<keyword evidence="9 14" id="KW-0862">Zinc</keyword>
<keyword evidence="5 17" id="KW-0548">Nucleotidyltransferase</keyword>
<dbReference type="GO" id="GO:0034599">
    <property type="term" value="P:cellular response to oxidative stress"/>
    <property type="evidence" value="ECO:0007669"/>
    <property type="project" value="EnsemblFungi"/>
</dbReference>
<feature type="compositionally biased region" description="Basic and acidic residues" evidence="15">
    <location>
        <begin position="35"/>
        <end position="55"/>
    </location>
</feature>
<comment type="catalytic activity">
    <reaction evidence="14">
        <text>[molybdopterin-synthase sulfur-carrier protein]-C-terminal Gly-Gly + ATP + H(+) = [molybdopterin-synthase sulfur-carrier protein]-C-terminal Gly-Gly-AMP + diphosphate</text>
        <dbReference type="Rhea" id="RHEA:43616"/>
        <dbReference type="Rhea" id="RHEA-COMP:12159"/>
        <dbReference type="Rhea" id="RHEA-COMP:12202"/>
        <dbReference type="ChEBI" id="CHEBI:15378"/>
        <dbReference type="ChEBI" id="CHEBI:30616"/>
        <dbReference type="ChEBI" id="CHEBI:33019"/>
        <dbReference type="ChEBI" id="CHEBI:90618"/>
        <dbReference type="ChEBI" id="CHEBI:90778"/>
        <dbReference type="EC" id="2.7.7.80"/>
    </reaction>
</comment>
<dbReference type="STRING" id="150374.A0A0M8N4X5"/>
<dbReference type="EMBL" id="LGSR01000013">
    <property type="protein sequence ID" value="KOS20704.1"/>
    <property type="molecule type" value="Genomic_DNA"/>
</dbReference>
<comment type="subcellular location">
    <subcellularLocation>
        <location evidence="1">Cytoplasm</location>
        <location evidence="1">Cytosol</location>
    </subcellularLocation>
</comment>
<dbReference type="PANTHER" id="PTHR10953">
    <property type="entry name" value="UBIQUITIN-ACTIVATING ENZYME E1"/>
    <property type="match status" value="1"/>
</dbReference>
<dbReference type="UniPathway" id="UPA00344"/>
<feature type="binding site" evidence="14">
    <location>
        <position position="118"/>
    </location>
    <ligand>
        <name>ATP</name>
        <dbReference type="ChEBI" id="CHEBI:30616"/>
    </ligand>
</feature>
<dbReference type="GO" id="GO:0002143">
    <property type="term" value="P:tRNA wobble position uridine thiolation"/>
    <property type="evidence" value="ECO:0007669"/>
    <property type="project" value="EnsemblFungi"/>
</dbReference>
<keyword evidence="10 14" id="KW-0067">ATP-binding</keyword>
<accession>A0A0M8N4X5</accession>
<feature type="binding site" evidence="14">
    <location>
        <position position="229"/>
    </location>
    <ligand>
        <name>Zn(2+)</name>
        <dbReference type="ChEBI" id="CHEBI:29105"/>
    </ligand>
</feature>
<dbReference type="Gene3D" id="3.40.250.10">
    <property type="entry name" value="Rhodanese-like domain"/>
    <property type="match status" value="1"/>
</dbReference>
<evidence type="ECO:0000259" key="16">
    <source>
        <dbReference type="PROSITE" id="PS50206"/>
    </source>
</evidence>
<dbReference type="GO" id="GO:0042292">
    <property type="term" value="F:URM1 activating enzyme activity"/>
    <property type="evidence" value="ECO:0007669"/>
    <property type="project" value="EnsemblFungi"/>
</dbReference>
<evidence type="ECO:0000256" key="4">
    <source>
        <dbReference type="ARBA" id="ARBA00022694"/>
    </source>
</evidence>
<dbReference type="SMART" id="SM00450">
    <property type="entry name" value="RHOD"/>
    <property type="match status" value="1"/>
</dbReference>
<feature type="binding site" evidence="14">
    <location>
        <position position="142"/>
    </location>
    <ligand>
        <name>ATP</name>
        <dbReference type="ChEBI" id="CHEBI:30616"/>
    </ligand>
</feature>
<evidence type="ECO:0000256" key="14">
    <source>
        <dbReference type="HAMAP-Rule" id="MF_03049"/>
    </source>
</evidence>
<keyword evidence="2 14" id="KW-0963">Cytoplasm</keyword>
<comment type="function">
    <text evidence="13">Plays a central role in 2-thiolation of mcm(5)S(2)U at tRNA wobble positions of cytosolic tRNA(Lys), tRNA(Glu) and tRNA(Gln). Also essential during biosynthesis of the molybdenum cofactor. Acts by mediating the C-terminal thiocarboxylation of sulfur carriers urm1 and mocs2a. Its N-terminus first activates urm1 and mocs2a as acyl-adenylates (-COAMP), then the persulfide sulfur on the catalytic cysteine is transferred to urm1 and mocs2a to form thiocarboxylation (-COSH) of their C-terminus. The reaction probably involves hydrogen sulfide that is generated from the persulfide intermediate and that acts as a nucleophile towards urm1 and mocs2a. Subsequently, a transient disulfide bond is formed. Does not use thiosulfate as sulfur donor; nfs1 probably acting as a sulfur donor for thiocarboxylation reactions.</text>
</comment>
<feature type="binding site" evidence="14">
    <location>
        <begin position="186"/>
        <end position="187"/>
    </location>
    <ligand>
        <name>ATP</name>
        <dbReference type="ChEBI" id="CHEBI:30616"/>
    </ligand>
</feature>
<feature type="region of interest" description="Disordered" evidence="15">
    <location>
        <begin position="28"/>
        <end position="55"/>
    </location>
</feature>
<feature type="binding site" evidence="14">
    <location>
        <position position="330"/>
    </location>
    <ligand>
        <name>Zn(2+)</name>
        <dbReference type="ChEBI" id="CHEBI:29105"/>
    </ligand>
</feature>
<name>A0A0M8N4X5_ESCWE</name>
<evidence type="ECO:0000313" key="17">
    <source>
        <dbReference type="EMBL" id="KOS20704.1"/>
    </source>
</evidence>
<feature type="domain" description="Rhodanese" evidence="16">
    <location>
        <begin position="390"/>
        <end position="486"/>
    </location>
</feature>
<dbReference type="InterPro" id="IPR036873">
    <property type="entry name" value="Rhodanese-like_dom_sf"/>
</dbReference>